<evidence type="ECO:0000256" key="1">
    <source>
        <dbReference type="SAM" id="Phobius"/>
    </source>
</evidence>
<keyword evidence="1" id="KW-1133">Transmembrane helix</keyword>
<evidence type="ECO:0000313" key="2">
    <source>
        <dbReference type="EMBL" id="ODQ70556.1"/>
    </source>
</evidence>
<dbReference type="Proteomes" id="UP000094385">
    <property type="component" value="Unassembled WGS sequence"/>
</dbReference>
<dbReference type="OrthoDB" id="10412819at2759"/>
<feature type="transmembrane region" description="Helical" evidence="1">
    <location>
        <begin position="115"/>
        <end position="146"/>
    </location>
</feature>
<evidence type="ECO:0000313" key="3">
    <source>
        <dbReference type="Proteomes" id="UP000094385"/>
    </source>
</evidence>
<dbReference type="AlphaFoldDB" id="A0A1E3PYS7"/>
<gene>
    <name evidence="2" type="ORF">LIPSTDRAFT_107107</name>
</gene>
<dbReference type="EMBL" id="KV454300">
    <property type="protein sequence ID" value="ODQ70556.1"/>
    <property type="molecule type" value="Genomic_DNA"/>
</dbReference>
<keyword evidence="1" id="KW-0812">Transmembrane</keyword>
<keyword evidence="3" id="KW-1185">Reference proteome</keyword>
<protein>
    <submittedName>
        <fullName evidence="2">Uncharacterized protein</fullName>
    </submittedName>
</protein>
<organism evidence="2 3">
    <name type="scientific">Lipomyces starkeyi NRRL Y-11557</name>
    <dbReference type="NCBI Taxonomy" id="675824"/>
    <lineage>
        <taxon>Eukaryota</taxon>
        <taxon>Fungi</taxon>
        <taxon>Dikarya</taxon>
        <taxon>Ascomycota</taxon>
        <taxon>Saccharomycotina</taxon>
        <taxon>Lipomycetes</taxon>
        <taxon>Lipomycetales</taxon>
        <taxon>Lipomycetaceae</taxon>
        <taxon>Lipomyces</taxon>
    </lineage>
</organism>
<reference evidence="2 3" key="1">
    <citation type="journal article" date="2016" name="Proc. Natl. Acad. Sci. U.S.A.">
        <title>Comparative genomics of biotechnologically important yeasts.</title>
        <authorList>
            <person name="Riley R."/>
            <person name="Haridas S."/>
            <person name="Wolfe K.H."/>
            <person name="Lopes M.R."/>
            <person name="Hittinger C.T."/>
            <person name="Goeker M."/>
            <person name="Salamov A.A."/>
            <person name="Wisecaver J.H."/>
            <person name="Long T.M."/>
            <person name="Calvey C.H."/>
            <person name="Aerts A.L."/>
            <person name="Barry K.W."/>
            <person name="Choi C."/>
            <person name="Clum A."/>
            <person name="Coughlan A.Y."/>
            <person name="Deshpande S."/>
            <person name="Douglass A.P."/>
            <person name="Hanson S.J."/>
            <person name="Klenk H.-P."/>
            <person name="LaButti K.M."/>
            <person name="Lapidus A."/>
            <person name="Lindquist E.A."/>
            <person name="Lipzen A.M."/>
            <person name="Meier-Kolthoff J.P."/>
            <person name="Ohm R.A."/>
            <person name="Otillar R.P."/>
            <person name="Pangilinan J.L."/>
            <person name="Peng Y."/>
            <person name="Rokas A."/>
            <person name="Rosa C.A."/>
            <person name="Scheuner C."/>
            <person name="Sibirny A.A."/>
            <person name="Slot J.C."/>
            <person name="Stielow J.B."/>
            <person name="Sun H."/>
            <person name="Kurtzman C.P."/>
            <person name="Blackwell M."/>
            <person name="Grigoriev I.V."/>
            <person name="Jeffries T.W."/>
        </authorList>
    </citation>
    <scope>NUCLEOTIDE SEQUENCE [LARGE SCALE GENOMIC DNA]</scope>
    <source>
        <strain evidence="2 3">NRRL Y-11557</strain>
    </source>
</reference>
<keyword evidence="1" id="KW-0472">Membrane</keyword>
<sequence length="184" mass="21536">MTEIELPRIQEEEEYDELDVYGYCDGYYRSHSSPVIAKRGGTPPPPWGYRPPKPPTEFESFIRAREQAFASLKIRMEEEREKQYLEYIRQLPDIDTPPLYHRPIAEERRRQGRMVYLWIAIIYLIAIPFLATTVSCIALAVPLVIAENMWQAGNRRFGVWKASLDAWIRVAISMLTSRILNVME</sequence>
<accession>A0A1E3PYS7</accession>
<proteinExistence type="predicted"/>
<name>A0A1E3PYS7_LIPST</name>